<evidence type="ECO:0000256" key="4">
    <source>
        <dbReference type="ARBA" id="ARBA00023098"/>
    </source>
</evidence>
<dbReference type="GO" id="GO:0008168">
    <property type="term" value="F:methyltransferase activity"/>
    <property type="evidence" value="ECO:0007669"/>
    <property type="project" value="UniProtKB-KW"/>
</dbReference>
<name>A0A8H7C7M9_AGABI</name>
<dbReference type="GO" id="GO:0032259">
    <property type="term" value="P:methylation"/>
    <property type="evidence" value="ECO:0007669"/>
    <property type="project" value="UniProtKB-KW"/>
</dbReference>
<protein>
    <recommendedName>
        <fullName evidence="5">Methyltransferase domain-containing protein</fullName>
    </recommendedName>
</protein>
<sequence>MSRNAAPIILRPPEDDIEKRHLVARGYDQCAVTYFNWQRARKMPTEEAYLQKLLNRLKQGSRVLELGCGPGVPFTKMLAEAHERKLEIVAVDVSASQVNLAQQTIQKNEFPNVKFVRADMTEIGFNRMHFDAVVSFYTWFHLPKEEQGAMAERITRWLKPGGILLFNTSSVAEEIVWQNWMGVNMYINSLGVKGTLDLLKEYARELEVTDEIVSEKVGNQEENFLWIWAVKRL</sequence>
<evidence type="ECO:0000313" key="7">
    <source>
        <dbReference type="Proteomes" id="UP000629468"/>
    </source>
</evidence>
<keyword evidence="4" id="KW-0443">Lipid metabolism</keyword>
<dbReference type="SUPFAM" id="SSF53335">
    <property type="entry name" value="S-adenosyl-L-methionine-dependent methyltransferases"/>
    <property type="match status" value="1"/>
</dbReference>
<dbReference type="OMA" id="FMGQPVR"/>
<dbReference type="EMBL" id="JABXXO010000010">
    <property type="protein sequence ID" value="KAF7767953.1"/>
    <property type="molecule type" value="Genomic_DNA"/>
</dbReference>
<keyword evidence="3" id="KW-0949">S-adenosyl-L-methionine</keyword>
<feature type="domain" description="Methyltransferase" evidence="5">
    <location>
        <begin position="63"/>
        <end position="162"/>
    </location>
</feature>
<evidence type="ECO:0000256" key="2">
    <source>
        <dbReference type="ARBA" id="ARBA00022679"/>
    </source>
</evidence>
<dbReference type="Gene3D" id="3.40.50.150">
    <property type="entry name" value="Vaccinia Virus protein VP39"/>
    <property type="match status" value="1"/>
</dbReference>
<dbReference type="PANTHER" id="PTHR43667:SF1">
    <property type="entry name" value="CYCLOPROPANE-FATTY-ACYL-PHOSPHOLIPID SYNTHASE"/>
    <property type="match status" value="1"/>
</dbReference>
<dbReference type="PANTHER" id="PTHR43667">
    <property type="entry name" value="CYCLOPROPANE-FATTY-ACYL-PHOSPHOLIPID SYNTHASE"/>
    <property type="match status" value="1"/>
</dbReference>
<organism evidence="6 7">
    <name type="scientific">Agaricus bisporus var. burnettii</name>
    <dbReference type="NCBI Taxonomy" id="192524"/>
    <lineage>
        <taxon>Eukaryota</taxon>
        <taxon>Fungi</taxon>
        <taxon>Dikarya</taxon>
        <taxon>Basidiomycota</taxon>
        <taxon>Agaricomycotina</taxon>
        <taxon>Agaricomycetes</taxon>
        <taxon>Agaricomycetidae</taxon>
        <taxon>Agaricales</taxon>
        <taxon>Agaricineae</taxon>
        <taxon>Agaricaceae</taxon>
        <taxon>Agaricus</taxon>
    </lineage>
</organism>
<dbReference type="InterPro" id="IPR041698">
    <property type="entry name" value="Methyltransf_25"/>
</dbReference>
<accession>A0A8H7C7M9</accession>
<dbReference type="GO" id="GO:0006629">
    <property type="term" value="P:lipid metabolic process"/>
    <property type="evidence" value="ECO:0007669"/>
    <property type="project" value="UniProtKB-KW"/>
</dbReference>
<reference evidence="6 7" key="1">
    <citation type="journal article" name="Sci. Rep.">
        <title>Telomere-to-telomere assembled and centromere annotated genomes of the two main subspecies of the button mushroom Agaricus bisporus reveal especially polymorphic chromosome ends.</title>
        <authorList>
            <person name="Sonnenberg A.S.M."/>
            <person name="Sedaghat-Telgerd N."/>
            <person name="Lavrijssen B."/>
            <person name="Ohm R.A."/>
            <person name="Hendrickx P.M."/>
            <person name="Scholtmeijer K."/>
            <person name="Baars J.J.P."/>
            <person name="van Peer A."/>
        </authorList>
    </citation>
    <scope>NUCLEOTIDE SEQUENCE [LARGE SCALE GENOMIC DNA]</scope>
    <source>
        <strain evidence="6 7">H119_p4</strain>
    </source>
</reference>
<dbReference type="InterPro" id="IPR050723">
    <property type="entry name" value="CFA/CMAS"/>
</dbReference>
<evidence type="ECO:0000259" key="5">
    <source>
        <dbReference type="Pfam" id="PF13649"/>
    </source>
</evidence>
<proteinExistence type="predicted"/>
<evidence type="ECO:0000256" key="3">
    <source>
        <dbReference type="ARBA" id="ARBA00022691"/>
    </source>
</evidence>
<keyword evidence="1" id="KW-0489">Methyltransferase</keyword>
<dbReference type="Proteomes" id="UP000629468">
    <property type="component" value="Unassembled WGS sequence"/>
</dbReference>
<dbReference type="CDD" id="cd02440">
    <property type="entry name" value="AdoMet_MTases"/>
    <property type="match status" value="1"/>
</dbReference>
<comment type="caution">
    <text evidence="6">The sequence shown here is derived from an EMBL/GenBank/DDBJ whole genome shotgun (WGS) entry which is preliminary data.</text>
</comment>
<dbReference type="InterPro" id="IPR029063">
    <property type="entry name" value="SAM-dependent_MTases_sf"/>
</dbReference>
<evidence type="ECO:0000313" key="6">
    <source>
        <dbReference type="EMBL" id="KAF7767953.1"/>
    </source>
</evidence>
<dbReference type="Pfam" id="PF13649">
    <property type="entry name" value="Methyltransf_25"/>
    <property type="match status" value="1"/>
</dbReference>
<evidence type="ECO:0000256" key="1">
    <source>
        <dbReference type="ARBA" id="ARBA00022603"/>
    </source>
</evidence>
<keyword evidence="2" id="KW-0808">Transferase</keyword>
<dbReference type="AlphaFoldDB" id="A0A8H7C7M9"/>
<gene>
    <name evidence="6" type="ORF">Agabi119p4_7196</name>
</gene>